<evidence type="ECO:0000313" key="2">
    <source>
        <dbReference type="Proteomes" id="UP000285326"/>
    </source>
</evidence>
<dbReference type="AlphaFoldDB" id="A0A420IS08"/>
<dbReference type="Proteomes" id="UP000285326">
    <property type="component" value="Unassembled WGS sequence"/>
</dbReference>
<accession>A0A420IS08</accession>
<sequence>MEELDFRIGRYRANFDYDKFFDIGQGYSSSETNLRASLRYKRSISEIPPVKFPRTICVDKPKSQSCKFSSSRRIYIAQKIDCEIWESPILPISSSHTPDHIRCCPLDDLSLSPDNSKSPPPSLLSEIFIPSLTLPSPVNTIPTSPSEIWVPNLLSSPVNQKPTVQSPKSYLKCKSRKRYLADLDKKIVKWVTQTDPIIEQWEIYARIHDETGYLFNSTWVMKRLHLMYLSRTPKSIPLAQCKIYNRLQRIKDKSTTLDWLPGVEDQYFGKSMKEKKSRYSIVS</sequence>
<name>A0A420IS08_9PEZI</name>
<evidence type="ECO:0000313" key="1">
    <source>
        <dbReference type="EMBL" id="RKF77321.1"/>
    </source>
</evidence>
<proteinExistence type="predicted"/>
<dbReference type="EMBL" id="MCBS01022053">
    <property type="protein sequence ID" value="RKF77321.1"/>
    <property type="molecule type" value="Genomic_DNA"/>
</dbReference>
<comment type="caution">
    <text evidence="1">The sequence shown here is derived from an EMBL/GenBank/DDBJ whole genome shotgun (WGS) entry which is preliminary data.</text>
</comment>
<organism evidence="1 2">
    <name type="scientific">Golovinomyces cichoracearum</name>
    <dbReference type="NCBI Taxonomy" id="62708"/>
    <lineage>
        <taxon>Eukaryota</taxon>
        <taxon>Fungi</taxon>
        <taxon>Dikarya</taxon>
        <taxon>Ascomycota</taxon>
        <taxon>Pezizomycotina</taxon>
        <taxon>Leotiomycetes</taxon>
        <taxon>Erysiphales</taxon>
        <taxon>Erysiphaceae</taxon>
        <taxon>Golovinomyces</taxon>
    </lineage>
</organism>
<protein>
    <submittedName>
        <fullName evidence="1">Uncharacterized protein</fullName>
    </submittedName>
</protein>
<reference evidence="1 2" key="1">
    <citation type="journal article" date="2018" name="BMC Genomics">
        <title>Comparative genome analyses reveal sequence features reflecting distinct modes of host-adaptation between dicot and monocot powdery mildew.</title>
        <authorList>
            <person name="Wu Y."/>
            <person name="Ma X."/>
            <person name="Pan Z."/>
            <person name="Kale S.D."/>
            <person name="Song Y."/>
            <person name="King H."/>
            <person name="Zhang Q."/>
            <person name="Presley C."/>
            <person name="Deng X."/>
            <person name="Wei C.I."/>
            <person name="Xiao S."/>
        </authorList>
    </citation>
    <scope>NUCLEOTIDE SEQUENCE [LARGE SCALE GENOMIC DNA]</scope>
    <source>
        <strain evidence="1">UMSG1</strain>
    </source>
</reference>
<gene>
    <name evidence="1" type="ORF">GcM1_220030</name>
</gene>